<dbReference type="PANTHER" id="PTHR30572">
    <property type="entry name" value="MEMBRANE COMPONENT OF TRANSPORTER-RELATED"/>
    <property type="match status" value="1"/>
</dbReference>
<gene>
    <name evidence="10" type="ORF">QWY20_11960</name>
</gene>
<dbReference type="Pfam" id="PF02687">
    <property type="entry name" value="FtsX"/>
    <property type="match status" value="1"/>
</dbReference>
<dbReference type="Proteomes" id="UP001336314">
    <property type="component" value="Unassembled WGS sequence"/>
</dbReference>
<evidence type="ECO:0000256" key="3">
    <source>
        <dbReference type="ARBA" id="ARBA00022692"/>
    </source>
</evidence>
<sequence length="411" mass="44080">MNGTILIRDTLAELAQHKLRTFLTLLGMIFGVGAVIAMLNIGEGAEREALKTIETMGLRNLIVEGRSFDETTLLEHRKHSLGLTLGDVHAAMATLPGVTAFSAERSIERYAIISHFGKSDGEASGVSPSHFELSSLPFTEGEPFTEQQDRIAAPVAVLGSAMARQLFPAGNALGNYVKVNHVWLQVIGVLDEPYQGSQDFQGVELGGEQNQLFMPLNTAQSRFSSGHLAAELDAFRLQLADGTDTAATARALQHLLQYRHNGIDDYTLIVPAALLAQQKQTQQIFNIVMSCVAGISLLVGGIGIMNIMLATVLERTKEIGLLRAVGATRKDIKVQFIAESFAIAVAGGVLGIVFGIVLSELIAFYSGWAVSWSLPAIVLSFSICALIGLSFGVYPAMRAAELDPITALQTD</sequence>
<evidence type="ECO:0000256" key="5">
    <source>
        <dbReference type="ARBA" id="ARBA00023136"/>
    </source>
</evidence>
<feature type="domain" description="ABC3 transporter permease C-terminal" evidence="8">
    <location>
        <begin position="291"/>
        <end position="403"/>
    </location>
</feature>
<dbReference type="InterPro" id="IPR003838">
    <property type="entry name" value="ABC3_permease_C"/>
</dbReference>
<dbReference type="EMBL" id="JAUHLI010000011">
    <property type="protein sequence ID" value="MEE2002168.1"/>
    <property type="molecule type" value="Genomic_DNA"/>
</dbReference>
<dbReference type="PANTHER" id="PTHR30572:SF4">
    <property type="entry name" value="ABC TRANSPORTER PERMEASE YTRF"/>
    <property type="match status" value="1"/>
</dbReference>
<evidence type="ECO:0000256" key="4">
    <source>
        <dbReference type="ARBA" id="ARBA00022989"/>
    </source>
</evidence>
<comment type="similarity">
    <text evidence="6">Belongs to the ABC-4 integral membrane protein family.</text>
</comment>
<feature type="domain" description="MacB-like periplasmic core" evidence="9">
    <location>
        <begin position="21"/>
        <end position="254"/>
    </location>
</feature>
<evidence type="ECO:0000256" key="2">
    <source>
        <dbReference type="ARBA" id="ARBA00022475"/>
    </source>
</evidence>
<accession>A0ABU7J6N2</accession>
<comment type="subcellular location">
    <subcellularLocation>
        <location evidence="1">Cell membrane</location>
        <topology evidence="1">Multi-pass membrane protein</topology>
    </subcellularLocation>
</comment>
<feature type="transmembrane region" description="Helical" evidence="7">
    <location>
        <begin position="334"/>
        <end position="358"/>
    </location>
</feature>
<evidence type="ECO:0000256" key="6">
    <source>
        <dbReference type="ARBA" id="ARBA00038076"/>
    </source>
</evidence>
<evidence type="ECO:0000256" key="1">
    <source>
        <dbReference type="ARBA" id="ARBA00004651"/>
    </source>
</evidence>
<evidence type="ECO:0000259" key="8">
    <source>
        <dbReference type="Pfam" id="PF02687"/>
    </source>
</evidence>
<evidence type="ECO:0000259" key="9">
    <source>
        <dbReference type="Pfam" id="PF12704"/>
    </source>
</evidence>
<keyword evidence="11" id="KW-1185">Reference proteome</keyword>
<keyword evidence="4 7" id="KW-1133">Transmembrane helix</keyword>
<evidence type="ECO:0000313" key="10">
    <source>
        <dbReference type="EMBL" id="MEE2002168.1"/>
    </source>
</evidence>
<keyword evidence="3 7" id="KW-0812">Transmembrane</keyword>
<reference evidence="10 11" key="1">
    <citation type="submission" date="2023-07" db="EMBL/GenBank/DDBJ databases">
        <title>Alkalimonas sp., MEB108 novel, alkaliphilic bacterium isolated from Lonar Lake, India.</title>
        <authorList>
            <person name="Joshi A."/>
            <person name="Thite S."/>
        </authorList>
    </citation>
    <scope>NUCLEOTIDE SEQUENCE [LARGE SCALE GENOMIC DNA]</scope>
    <source>
        <strain evidence="10 11">MEB108</strain>
    </source>
</reference>
<comment type="caution">
    <text evidence="10">The sequence shown here is derived from an EMBL/GenBank/DDBJ whole genome shotgun (WGS) entry which is preliminary data.</text>
</comment>
<dbReference type="RefSeq" id="WP_330129242.1">
    <property type="nucleotide sequence ID" value="NZ_JAUHLI010000011.1"/>
</dbReference>
<protein>
    <submittedName>
        <fullName evidence="10">ABC transporter permease</fullName>
    </submittedName>
</protein>
<keyword evidence="5 7" id="KW-0472">Membrane</keyword>
<feature type="transmembrane region" description="Helical" evidence="7">
    <location>
        <begin position="21"/>
        <end position="41"/>
    </location>
</feature>
<organism evidence="10 11">
    <name type="scientific">Alkalimonas cellulosilytica</name>
    <dbReference type="NCBI Taxonomy" id="3058395"/>
    <lineage>
        <taxon>Bacteria</taxon>
        <taxon>Pseudomonadati</taxon>
        <taxon>Pseudomonadota</taxon>
        <taxon>Gammaproteobacteria</taxon>
        <taxon>Alkalimonas</taxon>
    </lineage>
</organism>
<dbReference type="InterPro" id="IPR025857">
    <property type="entry name" value="MacB_PCD"/>
</dbReference>
<keyword evidence="2" id="KW-1003">Cell membrane</keyword>
<dbReference type="InterPro" id="IPR050250">
    <property type="entry name" value="Macrolide_Exporter_MacB"/>
</dbReference>
<dbReference type="Pfam" id="PF12704">
    <property type="entry name" value="MacB_PCD"/>
    <property type="match status" value="1"/>
</dbReference>
<feature type="transmembrane region" description="Helical" evidence="7">
    <location>
        <begin position="370"/>
        <end position="394"/>
    </location>
</feature>
<name>A0ABU7J6N2_9GAMM</name>
<evidence type="ECO:0000256" key="7">
    <source>
        <dbReference type="SAM" id="Phobius"/>
    </source>
</evidence>
<evidence type="ECO:0000313" key="11">
    <source>
        <dbReference type="Proteomes" id="UP001336314"/>
    </source>
</evidence>
<feature type="transmembrane region" description="Helical" evidence="7">
    <location>
        <begin position="287"/>
        <end position="313"/>
    </location>
</feature>
<proteinExistence type="inferred from homology"/>